<dbReference type="EMBL" id="VUOA01000040">
    <property type="protein sequence ID" value="KAA2235045.1"/>
    <property type="molecule type" value="Genomic_DNA"/>
</dbReference>
<keyword evidence="4 6" id="KW-0732">Signal</keyword>
<sequence length="533" mass="59135">MLKRSLLLAATAAAFLSATALGAGAATVRYANQGDLKSLDPYTLNETTTNAHLGNVYEGLTSRGKDLAIGPGLAERWEMLEGGKRWMFYLRKGVKFHNGNDFTADDVLFSADRVRAQGSNFLTRVPKDAKFTKVDDYTVEVTLPTPNPIMHYQWDTWYIMDKEWAEQNNATAPTPASAQTPGHAALNTNGTGPFRIESHQPGVRTVFKANPTWWNDAKKEHNITEVIFTPIGNDATRVAALLSGEVDIIEPVPIQDIARINASPNARTLTGPEVRTIFLSFDQVRDELLSSNVKGKNPFKDKRVREAFYKAIDIETIKSRVMRNLATPSALMIAPEFFPLSKEFTRPKYDPDGAKKLLAEAGYPNGFEVGMNCPTDRYVNDGEICQAAVGMLARVGIKINPIFEPKAQYFAKVLKAGGYQTSFYLLGWTPGTGDPHNVLYDIMGCRDNPQSTRGESNLGGYCNKKLDELTDKILVEADASKRTGMIAEAFKIGNEDFGYIPLHQQALAWGVSKKFSIPQRADNEILFYWARKE</sequence>
<feature type="domain" description="Solute-binding protein family 5" evidence="7">
    <location>
        <begin position="69"/>
        <end position="448"/>
    </location>
</feature>
<comment type="similarity">
    <text evidence="2">Belongs to the bacterial solute-binding protein 5 family.</text>
</comment>
<dbReference type="GO" id="GO:0043190">
    <property type="term" value="C:ATP-binding cassette (ABC) transporter complex"/>
    <property type="evidence" value="ECO:0007669"/>
    <property type="project" value="InterPro"/>
</dbReference>
<feature type="chain" id="PRO_5022959717" evidence="6">
    <location>
        <begin position="26"/>
        <end position="533"/>
    </location>
</feature>
<dbReference type="Gene3D" id="3.10.105.10">
    <property type="entry name" value="Dipeptide-binding Protein, Domain 3"/>
    <property type="match status" value="1"/>
</dbReference>
<keyword evidence="3" id="KW-0813">Transport</keyword>
<evidence type="ECO:0000256" key="4">
    <source>
        <dbReference type="ARBA" id="ARBA00022729"/>
    </source>
</evidence>
<dbReference type="GO" id="GO:1904680">
    <property type="term" value="F:peptide transmembrane transporter activity"/>
    <property type="evidence" value="ECO:0007669"/>
    <property type="project" value="TreeGrafter"/>
</dbReference>
<evidence type="ECO:0000256" key="2">
    <source>
        <dbReference type="ARBA" id="ARBA00005695"/>
    </source>
</evidence>
<feature type="region of interest" description="Disordered" evidence="5">
    <location>
        <begin position="168"/>
        <end position="191"/>
    </location>
</feature>
<keyword evidence="9" id="KW-1185">Reference proteome</keyword>
<dbReference type="RefSeq" id="WP_149821678.1">
    <property type="nucleotide sequence ID" value="NZ_VUOA01000040.1"/>
</dbReference>
<dbReference type="InterPro" id="IPR039424">
    <property type="entry name" value="SBP_5"/>
</dbReference>
<dbReference type="GO" id="GO:0015833">
    <property type="term" value="P:peptide transport"/>
    <property type="evidence" value="ECO:0007669"/>
    <property type="project" value="TreeGrafter"/>
</dbReference>
<evidence type="ECO:0000259" key="7">
    <source>
        <dbReference type="Pfam" id="PF00496"/>
    </source>
</evidence>
<dbReference type="OrthoDB" id="9803988at2"/>
<dbReference type="Pfam" id="PF00496">
    <property type="entry name" value="SBP_bac_5"/>
    <property type="match status" value="1"/>
</dbReference>
<comment type="subcellular location">
    <subcellularLocation>
        <location evidence="1">Periplasm</location>
    </subcellularLocation>
</comment>
<feature type="compositionally biased region" description="Low complexity" evidence="5">
    <location>
        <begin position="170"/>
        <end position="181"/>
    </location>
</feature>
<evidence type="ECO:0000256" key="1">
    <source>
        <dbReference type="ARBA" id="ARBA00004418"/>
    </source>
</evidence>
<evidence type="ECO:0000313" key="8">
    <source>
        <dbReference type="EMBL" id="KAA2235045.1"/>
    </source>
</evidence>
<gene>
    <name evidence="8" type="ORF">F0L46_22180</name>
</gene>
<reference evidence="8 9" key="1">
    <citation type="submission" date="2019-09" db="EMBL/GenBank/DDBJ databases">
        <title>Salinarimonas rosea gen. nov., sp. nov., a new member of the a-2 subgroup of the Proteobacteria.</title>
        <authorList>
            <person name="Liu J."/>
        </authorList>
    </citation>
    <scope>NUCLEOTIDE SEQUENCE [LARGE SCALE GENOMIC DNA]</scope>
    <source>
        <strain evidence="8 9">BN140002</strain>
    </source>
</reference>
<evidence type="ECO:0000256" key="6">
    <source>
        <dbReference type="SAM" id="SignalP"/>
    </source>
</evidence>
<dbReference type="InterPro" id="IPR000914">
    <property type="entry name" value="SBP_5_dom"/>
</dbReference>
<dbReference type="SUPFAM" id="SSF53850">
    <property type="entry name" value="Periplasmic binding protein-like II"/>
    <property type="match status" value="1"/>
</dbReference>
<comment type="caution">
    <text evidence="8">The sequence shown here is derived from an EMBL/GenBank/DDBJ whole genome shotgun (WGS) entry which is preliminary data.</text>
</comment>
<reference evidence="8 9" key="2">
    <citation type="submission" date="2019-09" db="EMBL/GenBank/DDBJ databases">
        <authorList>
            <person name="Jin C."/>
        </authorList>
    </citation>
    <scope>NUCLEOTIDE SEQUENCE [LARGE SCALE GENOMIC DNA]</scope>
    <source>
        <strain evidence="8 9">BN140002</strain>
    </source>
</reference>
<organism evidence="8 9">
    <name type="scientific">Salinarimonas soli</name>
    <dbReference type="NCBI Taxonomy" id="1638099"/>
    <lineage>
        <taxon>Bacteria</taxon>
        <taxon>Pseudomonadati</taxon>
        <taxon>Pseudomonadota</taxon>
        <taxon>Alphaproteobacteria</taxon>
        <taxon>Hyphomicrobiales</taxon>
        <taxon>Salinarimonadaceae</taxon>
        <taxon>Salinarimonas</taxon>
    </lineage>
</organism>
<dbReference type="Proteomes" id="UP000323142">
    <property type="component" value="Unassembled WGS sequence"/>
</dbReference>
<name>A0A5B2V8Z7_9HYPH</name>
<dbReference type="Gene3D" id="3.40.190.10">
    <property type="entry name" value="Periplasmic binding protein-like II"/>
    <property type="match status" value="1"/>
</dbReference>
<evidence type="ECO:0000256" key="3">
    <source>
        <dbReference type="ARBA" id="ARBA00022448"/>
    </source>
</evidence>
<feature type="signal peptide" evidence="6">
    <location>
        <begin position="1"/>
        <end position="25"/>
    </location>
</feature>
<dbReference type="GO" id="GO:0030288">
    <property type="term" value="C:outer membrane-bounded periplasmic space"/>
    <property type="evidence" value="ECO:0007669"/>
    <property type="project" value="UniProtKB-ARBA"/>
</dbReference>
<proteinExistence type="inferred from homology"/>
<dbReference type="InterPro" id="IPR030678">
    <property type="entry name" value="Peptide/Ni-bd"/>
</dbReference>
<protein>
    <submittedName>
        <fullName evidence="8">ABC transporter substrate-binding protein</fullName>
    </submittedName>
</protein>
<dbReference type="Gene3D" id="3.90.76.10">
    <property type="entry name" value="Dipeptide-binding Protein, Domain 1"/>
    <property type="match status" value="1"/>
</dbReference>
<accession>A0A5B2V8Z7</accession>
<evidence type="ECO:0000313" key="9">
    <source>
        <dbReference type="Proteomes" id="UP000323142"/>
    </source>
</evidence>
<dbReference type="PANTHER" id="PTHR30290:SF9">
    <property type="entry name" value="OLIGOPEPTIDE-BINDING PROTEIN APPA"/>
    <property type="match status" value="1"/>
</dbReference>
<dbReference type="AlphaFoldDB" id="A0A5B2V8Z7"/>
<evidence type="ECO:0000256" key="5">
    <source>
        <dbReference type="SAM" id="MobiDB-lite"/>
    </source>
</evidence>
<dbReference type="CDD" id="cd08498">
    <property type="entry name" value="PBP2_NikA_DppA_OppA_like_2"/>
    <property type="match status" value="1"/>
</dbReference>
<dbReference type="PANTHER" id="PTHR30290">
    <property type="entry name" value="PERIPLASMIC BINDING COMPONENT OF ABC TRANSPORTER"/>
    <property type="match status" value="1"/>
</dbReference>
<dbReference type="PIRSF" id="PIRSF002741">
    <property type="entry name" value="MppA"/>
    <property type="match status" value="1"/>
</dbReference>